<dbReference type="RefSeq" id="XP_014486969.1">
    <property type="nucleotide sequence ID" value="XM_014631483.1"/>
</dbReference>
<organism evidence="4 5">
    <name type="scientific">Dinoponera quadriceps</name>
    <name type="common">South American ant</name>
    <dbReference type="NCBI Taxonomy" id="609295"/>
    <lineage>
        <taxon>Eukaryota</taxon>
        <taxon>Metazoa</taxon>
        <taxon>Ecdysozoa</taxon>
        <taxon>Arthropoda</taxon>
        <taxon>Hexapoda</taxon>
        <taxon>Insecta</taxon>
        <taxon>Pterygota</taxon>
        <taxon>Neoptera</taxon>
        <taxon>Endopterygota</taxon>
        <taxon>Hymenoptera</taxon>
        <taxon>Apocrita</taxon>
        <taxon>Aculeata</taxon>
        <taxon>Formicoidea</taxon>
        <taxon>Formicidae</taxon>
        <taxon>Ponerinae</taxon>
        <taxon>Ponerini</taxon>
        <taxon>Dinoponera</taxon>
    </lineage>
</organism>
<dbReference type="GeneID" id="106750875"/>
<keyword evidence="2" id="KW-1133">Transmembrane helix</keyword>
<dbReference type="KEGG" id="dqu:106750875"/>
<dbReference type="Gene3D" id="1.10.238.190">
    <property type="match status" value="1"/>
</dbReference>
<evidence type="ECO:0000259" key="3">
    <source>
        <dbReference type="Pfam" id="PF22750"/>
    </source>
</evidence>
<accession>A0A6P3YAI3</accession>
<dbReference type="AlphaFoldDB" id="A0A6P3YAI3"/>
<dbReference type="OrthoDB" id="10423414at2759"/>
<dbReference type="InterPro" id="IPR055216">
    <property type="entry name" value="Sol_i_2/4"/>
</dbReference>
<dbReference type="Proteomes" id="UP000515204">
    <property type="component" value="Unplaced"/>
</dbReference>
<name>A0A6P3YAI3_DINQU</name>
<evidence type="ECO:0000256" key="2">
    <source>
        <dbReference type="SAM" id="Phobius"/>
    </source>
</evidence>
<keyword evidence="2" id="KW-0812">Transmembrane</keyword>
<keyword evidence="4" id="KW-1185">Reference proteome</keyword>
<keyword evidence="2" id="KW-0472">Membrane</keyword>
<protein>
    <submittedName>
        <fullName evidence="5">Uncharacterized protein LOC106750875 isoform X1</fullName>
    </submittedName>
</protein>
<evidence type="ECO:0000256" key="1">
    <source>
        <dbReference type="ARBA" id="ARBA00009932"/>
    </source>
</evidence>
<gene>
    <name evidence="5" type="primary">LOC106750875</name>
</gene>
<feature type="domain" description="Ant venom allergen Sol i 2/4" evidence="3">
    <location>
        <begin position="37"/>
        <end position="126"/>
    </location>
</feature>
<evidence type="ECO:0000313" key="5">
    <source>
        <dbReference type="RefSeq" id="XP_014486969.1"/>
    </source>
</evidence>
<dbReference type="Pfam" id="PF22750">
    <property type="entry name" value="Sol_i_2"/>
    <property type="match status" value="1"/>
</dbReference>
<evidence type="ECO:0000313" key="4">
    <source>
        <dbReference type="Proteomes" id="UP000515204"/>
    </source>
</evidence>
<comment type="similarity">
    <text evidence="1">Belongs to the ant venom allergen 2/4 family.</text>
</comment>
<proteinExistence type="inferred from homology"/>
<sequence>MKTLTIMCHIMCILAITTAVYGLNKARLRMFNDNIAKCKEEIGGTATELTVEPVICAIEKDGKILNSKGEYIKDATMQVLEDGISNANTLEKAQGMFTKCYDDGVQSGSTGWEQTIKIGNCSMPILSLFDKL</sequence>
<reference evidence="5" key="1">
    <citation type="submission" date="2025-08" db="UniProtKB">
        <authorList>
            <consortium name="RefSeq"/>
        </authorList>
    </citation>
    <scope>IDENTIFICATION</scope>
</reference>
<dbReference type="InterPro" id="IPR038211">
    <property type="entry name" value="Ant_venon_allerg_soli_2/4_sf"/>
</dbReference>
<feature type="transmembrane region" description="Helical" evidence="2">
    <location>
        <begin position="6"/>
        <end position="23"/>
    </location>
</feature>